<evidence type="ECO:0000256" key="1">
    <source>
        <dbReference type="SAM" id="MobiDB-lite"/>
    </source>
</evidence>
<dbReference type="Ensembl" id="ENSGACT00000001230.1">
    <property type="protein sequence ID" value="ENSGACP00000001229.1"/>
    <property type="gene ID" value="ENSGACG00000000954.1"/>
</dbReference>
<dbReference type="STRING" id="69293.ENSGACP00000001229"/>
<dbReference type="InParanoid" id="G3N7F1"/>
<protein>
    <submittedName>
        <fullName evidence="2">Uncharacterized protein</fullName>
    </submittedName>
</protein>
<name>G3N7F1_GASAC</name>
<sequence length="166" mass="17929">MVKQQRADRCFPPDAGSSVSWVRIPVVPVYRRPLLTQRVNGSATTEEERGAPGPDGGPGETKRARLDGTEEAAALTNRERVSGSCDQPGRQSSSTADALKSRPPADQTGEEPGDDSRSAEAVRSLKVTIQQSSESREFVQTDRTAERQTAGLHCHVCLLTCRSPQV</sequence>
<reference evidence="2" key="1">
    <citation type="submission" date="2006-01" db="EMBL/GenBank/DDBJ databases">
        <authorList>
            <person name="Lindblad-Toh K."/>
            <person name="Mauceli E."/>
            <person name="Grabherr M."/>
            <person name="Chang J.L."/>
            <person name="Lander E.S."/>
        </authorList>
    </citation>
    <scope>NUCLEOTIDE SEQUENCE [LARGE SCALE GENOMIC DNA]</scope>
</reference>
<reference evidence="2" key="2">
    <citation type="submission" date="2024-04" db="UniProtKB">
        <authorList>
            <consortium name="Ensembl"/>
        </authorList>
    </citation>
    <scope>IDENTIFICATION</scope>
</reference>
<accession>G3N7F1</accession>
<organism evidence="2">
    <name type="scientific">Gasterosteus aculeatus</name>
    <name type="common">Three-spined stickleback</name>
    <dbReference type="NCBI Taxonomy" id="69293"/>
    <lineage>
        <taxon>Eukaryota</taxon>
        <taxon>Metazoa</taxon>
        <taxon>Chordata</taxon>
        <taxon>Craniata</taxon>
        <taxon>Vertebrata</taxon>
        <taxon>Euteleostomi</taxon>
        <taxon>Actinopterygii</taxon>
        <taxon>Neopterygii</taxon>
        <taxon>Teleostei</taxon>
        <taxon>Neoteleostei</taxon>
        <taxon>Acanthomorphata</taxon>
        <taxon>Eupercaria</taxon>
        <taxon>Perciformes</taxon>
        <taxon>Cottioidei</taxon>
        <taxon>Gasterosteales</taxon>
        <taxon>Gasterosteidae</taxon>
        <taxon>Gasterosteus</taxon>
    </lineage>
</organism>
<feature type="region of interest" description="Disordered" evidence="1">
    <location>
        <begin position="32"/>
        <end position="142"/>
    </location>
</feature>
<dbReference type="Bgee" id="ENSGACG00000000954">
    <property type="expression patterns" value="Expressed in muscle tissue and 13 other cell types or tissues"/>
</dbReference>
<proteinExistence type="predicted"/>
<evidence type="ECO:0000313" key="2">
    <source>
        <dbReference type="Ensembl" id="ENSGACP00000001229.1"/>
    </source>
</evidence>
<dbReference type="AlphaFoldDB" id="G3N7F1"/>